<dbReference type="SMART" id="SM00342">
    <property type="entry name" value="HTH_ARAC"/>
    <property type="match status" value="1"/>
</dbReference>
<dbReference type="RefSeq" id="WP_203836666.1">
    <property type="nucleotide sequence ID" value="NZ_BAAATV010000005.1"/>
</dbReference>
<evidence type="ECO:0000256" key="1">
    <source>
        <dbReference type="ARBA" id="ARBA00023015"/>
    </source>
</evidence>
<organism evidence="4 5">
    <name type="scientific">Winogradskya humida</name>
    <dbReference type="NCBI Taxonomy" id="113566"/>
    <lineage>
        <taxon>Bacteria</taxon>
        <taxon>Bacillati</taxon>
        <taxon>Actinomycetota</taxon>
        <taxon>Actinomycetes</taxon>
        <taxon>Micromonosporales</taxon>
        <taxon>Micromonosporaceae</taxon>
        <taxon>Winogradskya</taxon>
    </lineage>
</organism>
<dbReference type="SUPFAM" id="SSF46689">
    <property type="entry name" value="Homeodomain-like"/>
    <property type="match status" value="2"/>
</dbReference>
<dbReference type="PROSITE" id="PS01124">
    <property type="entry name" value="HTH_ARAC_FAMILY_2"/>
    <property type="match status" value="1"/>
</dbReference>
<sequence length="284" mass="31264">MLERLAEAVNRHHVGIWGETAVPRQTLVALDESIAPSDQQYVPMICFTVAGAKRSVSGERSWVTRGGEMFLNSLATPVSAIFERVPYRSVVLHLDSQVLAGSILEMGDKVTSDGEVRTTAPMTPEIVDAVTRWVCLLDAPQDIGALAGRVEGEILYRLLAGPLGPALRQWSRTDTAAARIREAAAWIVTHYDEPLAIDGIAAVAHMSPATLHRHFKAATGMSPMRFQKQLRLQEARRRMMAGEGSAAEVAQSVGYASATQFNREYRRFYGLPPGQDTKRLQVRR</sequence>
<dbReference type="Pfam" id="PF06719">
    <property type="entry name" value="AraC_N"/>
    <property type="match status" value="1"/>
</dbReference>
<dbReference type="InterPro" id="IPR018060">
    <property type="entry name" value="HTH_AraC"/>
</dbReference>
<keyword evidence="2" id="KW-0804">Transcription</keyword>
<dbReference type="EMBL" id="BOMN01000029">
    <property type="protein sequence ID" value="GIE19436.1"/>
    <property type="molecule type" value="Genomic_DNA"/>
</dbReference>
<evidence type="ECO:0000313" key="5">
    <source>
        <dbReference type="Proteomes" id="UP000603200"/>
    </source>
</evidence>
<keyword evidence="5" id="KW-1185">Reference proteome</keyword>
<dbReference type="Pfam" id="PF12833">
    <property type="entry name" value="HTH_18"/>
    <property type="match status" value="1"/>
</dbReference>
<protein>
    <submittedName>
        <fullName evidence="4">AraC family transcriptional regulator</fullName>
    </submittedName>
</protein>
<dbReference type="InterPro" id="IPR009594">
    <property type="entry name" value="Tscrpt_reg_HTH_AraC_N"/>
</dbReference>
<gene>
    <name evidence="4" type="ORF">Ahu01nite_025380</name>
</gene>
<reference evidence="4 5" key="1">
    <citation type="submission" date="2021-01" db="EMBL/GenBank/DDBJ databases">
        <title>Whole genome shotgun sequence of Actinoplanes humidus NBRC 14915.</title>
        <authorList>
            <person name="Komaki H."/>
            <person name="Tamura T."/>
        </authorList>
    </citation>
    <scope>NUCLEOTIDE SEQUENCE [LARGE SCALE GENOMIC DNA]</scope>
    <source>
        <strain evidence="4 5">NBRC 14915</strain>
    </source>
</reference>
<evidence type="ECO:0000259" key="3">
    <source>
        <dbReference type="PROSITE" id="PS01124"/>
    </source>
</evidence>
<feature type="domain" description="HTH araC/xylS-type" evidence="3">
    <location>
        <begin position="181"/>
        <end position="279"/>
    </location>
</feature>
<name>A0ABQ3ZLH5_9ACTN</name>
<dbReference type="Proteomes" id="UP000603200">
    <property type="component" value="Unassembled WGS sequence"/>
</dbReference>
<keyword evidence="1" id="KW-0805">Transcription regulation</keyword>
<dbReference type="Gene3D" id="1.10.10.60">
    <property type="entry name" value="Homeodomain-like"/>
    <property type="match status" value="1"/>
</dbReference>
<dbReference type="PANTHER" id="PTHR43436:SF1">
    <property type="entry name" value="TRANSCRIPTIONAL REGULATORY PROTEIN"/>
    <property type="match status" value="1"/>
</dbReference>
<dbReference type="PANTHER" id="PTHR43436">
    <property type="entry name" value="ARAC-FAMILY TRANSCRIPTIONAL REGULATOR"/>
    <property type="match status" value="1"/>
</dbReference>
<accession>A0ABQ3ZLH5</accession>
<dbReference type="InterPro" id="IPR009057">
    <property type="entry name" value="Homeodomain-like_sf"/>
</dbReference>
<evidence type="ECO:0000313" key="4">
    <source>
        <dbReference type="EMBL" id="GIE19436.1"/>
    </source>
</evidence>
<evidence type="ECO:0000256" key="2">
    <source>
        <dbReference type="ARBA" id="ARBA00023163"/>
    </source>
</evidence>
<comment type="caution">
    <text evidence="4">The sequence shown here is derived from an EMBL/GenBank/DDBJ whole genome shotgun (WGS) entry which is preliminary data.</text>
</comment>
<proteinExistence type="predicted"/>